<dbReference type="PANTHER" id="PTHR38690">
    <property type="entry name" value="PROTEASE-RELATED"/>
    <property type="match status" value="1"/>
</dbReference>
<feature type="domain" description="YhdP central" evidence="1">
    <location>
        <begin position="2"/>
        <end position="128"/>
    </location>
</feature>
<protein>
    <recommendedName>
        <fullName evidence="1">YhdP central domain-containing protein</fullName>
    </recommendedName>
</protein>
<gene>
    <name evidence="2" type="primary">SBOV34351_3</name>
    <name evidence="2" type="ORF">NCTC5798_03659</name>
</gene>
<sequence>MRTPALSLGGQQWNNLSVVSAPSLNGTKIEAQGREVNATLLMRNHAPWLANIKYLYYNPGVAKTHASSPTPTSPLASANTISFRGWPDLQLRCEECWLWGQKYGRIDGDFAIKGNTLTLANGLIDTGFAPFESERRVGECAG</sequence>
<dbReference type="InterPro" id="IPR011836">
    <property type="entry name" value="YhdP"/>
</dbReference>
<dbReference type="Proteomes" id="UP000255534">
    <property type="component" value="Unassembled WGS sequence"/>
</dbReference>
<dbReference type="Pfam" id="PF13116">
    <property type="entry name" value="YhdP"/>
    <property type="match status" value="1"/>
</dbReference>
<evidence type="ECO:0000313" key="2">
    <source>
        <dbReference type="EMBL" id="SUG72451.1"/>
    </source>
</evidence>
<reference evidence="2 3" key="1">
    <citation type="submission" date="2018-06" db="EMBL/GenBank/DDBJ databases">
        <authorList>
            <consortium name="Pathogen Informatics"/>
            <person name="Doyle S."/>
        </authorList>
    </citation>
    <scope>NUCLEOTIDE SEQUENCE [LARGE SCALE GENOMIC DNA]</scope>
    <source>
        <strain evidence="2 3">NCTC5798</strain>
    </source>
</reference>
<dbReference type="PANTHER" id="PTHR38690:SF1">
    <property type="entry name" value="PROTEASE"/>
    <property type="match status" value="1"/>
</dbReference>
<evidence type="ECO:0000259" key="1">
    <source>
        <dbReference type="Pfam" id="PF13116"/>
    </source>
</evidence>
<name>A0A379UX30_SALET</name>
<proteinExistence type="predicted"/>
<evidence type="ECO:0000313" key="3">
    <source>
        <dbReference type="Proteomes" id="UP000255534"/>
    </source>
</evidence>
<dbReference type="EMBL" id="UGXK01000001">
    <property type="protein sequence ID" value="SUG72451.1"/>
    <property type="molecule type" value="Genomic_DNA"/>
</dbReference>
<organism evidence="2 3">
    <name type="scientific">Salmonella enterica I</name>
    <dbReference type="NCBI Taxonomy" id="59201"/>
    <lineage>
        <taxon>Bacteria</taxon>
        <taxon>Pseudomonadati</taxon>
        <taxon>Pseudomonadota</taxon>
        <taxon>Gammaproteobacteria</taxon>
        <taxon>Enterobacterales</taxon>
        <taxon>Enterobacteriaceae</taxon>
        <taxon>Salmonella</taxon>
    </lineage>
</organism>
<dbReference type="InterPro" id="IPR025263">
    <property type="entry name" value="YhdP_central"/>
</dbReference>
<accession>A0A379UX30</accession>
<dbReference type="AlphaFoldDB" id="A0A379UX30"/>